<dbReference type="PANTHER" id="PTHR13500:SF0">
    <property type="entry name" value="NUCLEOLAR PRE-RIBOSOMAL-ASSOCIATED PROTEIN 1"/>
    <property type="match status" value="1"/>
</dbReference>
<dbReference type="PANTHER" id="PTHR13500">
    <property type="entry name" value="NUCLEOLAR PRERIBOSOMAL-ASSOCIATED PROTEIN 1"/>
    <property type="match status" value="1"/>
</dbReference>
<keyword evidence="5" id="KW-1185">Reference proteome</keyword>
<feature type="region of interest" description="Disordered" evidence="1">
    <location>
        <begin position="88"/>
        <end position="108"/>
    </location>
</feature>
<feature type="domain" description="URB1 N-terminal" evidence="2">
    <location>
        <begin position="178"/>
        <end position="480"/>
    </location>
</feature>
<proteinExistence type="predicted"/>
<organism evidence="4 5">
    <name type="scientific">Tetragonisca angustula</name>
    <dbReference type="NCBI Taxonomy" id="166442"/>
    <lineage>
        <taxon>Eukaryota</taxon>
        <taxon>Metazoa</taxon>
        <taxon>Ecdysozoa</taxon>
        <taxon>Arthropoda</taxon>
        <taxon>Hexapoda</taxon>
        <taxon>Insecta</taxon>
        <taxon>Pterygota</taxon>
        <taxon>Neoptera</taxon>
        <taxon>Endopterygota</taxon>
        <taxon>Hymenoptera</taxon>
        <taxon>Apocrita</taxon>
        <taxon>Aculeata</taxon>
        <taxon>Apoidea</taxon>
        <taxon>Anthophila</taxon>
        <taxon>Apidae</taxon>
        <taxon>Tetragonisca</taxon>
    </lineage>
</organism>
<name>A0AAW0ZW06_9HYME</name>
<dbReference type="InterPro" id="IPR032436">
    <property type="entry name" value="URB1_C"/>
</dbReference>
<dbReference type="GO" id="GO:0005730">
    <property type="term" value="C:nucleolus"/>
    <property type="evidence" value="ECO:0007669"/>
    <property type="project" value="TreeGrafter"/>
</dbReference>
<evidence type="ECO:0000313" key="5">
    <source>
        <dbReference type="Proteomes" id="UP001432146"/>
    </source>
</evidence>
<feature type="compositionally biased region" description="Polar residues" evidence="1">
    <location>
        <begin position="1"/>
        <end position="13"/>
    </location>
</feature>
<dbReference type="GO" id="GO:0000466">
    <property type="term" value="P:maturation of 5.8S rRNA from tricistronic rRNA transcript (SSU-rRNA, 5.8S rRNA, LSU-rRNA)"/>
    <property type="evidence" value="ECO:0007669"/>
    <property type="project" value="TreeGrafter"/>
</dbReference>
<dbReference type="InterPro" id="IPR039844">
    <property type="entry name" value="URB1"/>
</dbReference>
<evidence type="ECO:0000313" key="4">
    <source>
        <dbReference type="EMBL" id="KAK9300823.1"/>
    </source>
</evidence>
<gene>
    <name evidence="4" type="ORF">QLX08_006668</name>
</gene>
<dbReference type="Pfam" id="PF11707">
    <property type="entry name" value="Npa1"/>
    <property type="match status" value="1"/>
</dbReference>
<evidence type="ECO:0000259" key="2">
    <source>
        <dbReference type="Pfam" id="PF11707"/>
    </source>
</evidence>
<dbReference type="Pfam" id="PF16201">
    <property type="entry name" value="NopRA1"/>
    <property type="match status" value="1"/>
</dbReference>
<comment type="caution">
    <text evidence="4">The sequence shown here is derived from an EMBL/GenBank/DDBJ whole genome shotgun (WGS) entry which is preliminary data.</text>
</comment>
<feature type="domain" description="URB1 C-terminal" evidence="3">
    <location>
        <begin position="1630"/>
        <end position="1824"/>
    </location>
</feature>
<feature type="region of interest" description="Disordered" evidence="1">
    <location>
        <begin position="1"/>
        <end position="37"/>
    </location>
</feature>
<evidence type="ECO:0000256" key="1">
    <source>
        <dbReference type="SAM" id="MobiDB-lite"/>
    </source>
</evidence>
<dbReference type="EMBL" id="JAWNGG020000121">
    <property type="protein sequence ID" value="KAK9300823.1"/>
    <property type="molecule type" value="Genomic_DNA"/>
</dbReference>
<dbReference type="GO" id="GO:0000463">
    <property type="term" value="P:maturation of LSU-rRNA from tricistronic rRNA transcript (SSU-rRNA, 5.8S rRNA, LSU-rRNA)"/>
    <property type="evidence" value="ECO:0007669"/>
    <property type="project" value="TreeGrafter"/>
</dbReference>
<dbReference type="InterPro" id="IPR021714">
    <property type="entry name" value="URB1_N"/>
</dbReference>
<feature type="compositionally biased region" description="Basic and acidic residues" evidence="1">
    <location>
        <begin position="88"/>
        <end position="103"/>
    </location>
</feature>
<evidence type="ECO:0000259" key="3">
    <source>
        <dbReference type="Pfam" id="PF16201"/>
    </source>
</evidence>
<protein>
    <recommendedName>
        <fullName evidence="6">Nucleolar pre-ribosomal-associated protein 1</fullName>
    </recommendedName>
</protein>
<dbReference type="Proteomes" id="UP001432146">
    <property type="component" value="Unassembled WGS sequence"/>
</dbReference>
<feature type="compositionally biased region" description="Basic and acidic residues" evidence="1">
    <location>
        <begin position="15"/>
        <end position="28"/>
    </location>
</feature>
<evidence type="ECO:0008006" key="6">
    <source>
        <dbReference type="Google" id="ProtNLM"/>
    </source>
</evidence>
<reference evidence="4 5" key="1">
    <citation type="submission" date="2024-05" db="EMBL/GenBank/DDBJ databases">
        <title>The nuclear and mitochondrial genome assemblies of Tetragonisca angustula (Apidae: Meliponini), a tiny yet remarkable pollinator in the Neotropics.</title>
        <authorList>
            <person name="Ferrari R."/>
            <person name="Ricardo P.C."/>
            <person name="Dias F.C."/>
            <person name="Araujo N.S."/>
            <person name="Soares D.O."/>
            <person name="Zhou Q.-S."/>
            <person name="Zhu C.-D."/>
            <person name="Coutinho L."/>
            <person name="Airas M.C."/>
            <person name="Batista T.M."/>
        </authorList>
    </citation>
    <scope>NUCLEOTIDE SEQUENCE [LARGE SCALE GENOMIC DNA]</scope>
    <source>
        <strain evidence="4">ASF017062</strain>
        <tissue evidence="4">Abdomen</tissue>
    </source>
</reference>
<accession>A0AAW0ZW06</accession>
<sequence>MNTKLQSKKSYNIKSDIKEKKKENDFEHVNGNMQYDDTNMLKRKLSLEATDDTTMRKKQKNQKKENINSFINGMTNEECTRITKEHEMKTLQDSQETKNKDEKEKEDEIDMDKQTEYLDGRIFKESFNSVNGLDTLKKFVKICNENKERDFAAEYLDAGGNILEIIKFLTAEKKGIRNAINVFSALKILLIKILSQYPQYQSSAEAACRHLINSHLSIIHSMLSVQSNAKQQKVVLQLLAAIVSFGGNLPRELLTHLSLPVEVIKSLVQHTKPTDDQNTRNCFIHFILAFLIDGSTPTIRTLLDKRDLFYSIFPDLIYDSKDITVLVLTTFKIHILQNLNISKTMKLQLFPISVIQNFVNLYNWKGPNNCPKLKNRSFISDSQNIEEKQIVTEVVHDFLILLLTSHRYGIVFHDHMLGTSHIKHNHVINTILQSIDRPWEYEKPSDLVIKIMTACPDLIKAQFIRLESYIEPRVSLKWIKAMKFVKEIIQAVDIDICIKTCSLELNVSQLANAVLSITLPGIILKQAIIPSLSCSNVITQHEAILTLTCMLHQIQKYLSILKTVYKKDIDFSTFNNCVTEYMIKNVPNVNMVLNMWSNAFSSHTSPIENNNNNDMEYILEPKKYEYLTVILNLLHLYNEICPKLLDTSTDIPCDTFLNTLNKLEEDTSVDKFNAIKAKVIQFLVILQPYKFLPHKKIFNDVLSFLVSALNEETSSTTLCVKATIRVLLNATGMFEGCSDHLDIWINGFINLDDRKKLIKWFICTVKKTAKDIEKYVNEIIRAEEIINQEVVHVGKLQDIFNELAEKSAICQNLENNILPMQHLTSISPLLCCMLHEMKENSHPSILSYLSYILIHTLHYQVMPQCLIHLTKDIPKLLVKDYLLSWLEDNQSVYIKNIVPSMTLVCKLNSMFLSDTKLHVDQIFDGNNIVTFQYNKEIITIHHSLSRYEIIYLSKMTVFYLVQHTKKGVLTKIQFDNYKYFLILLLHIAKDSSNSFILLEECAKSIFTHPTILYYFSPVYQRNKVIVRSMITLIVTDICSVLIDLHRKYNTRNLFIHFKNKLLAQLCKMIDKRQKDGKINSLDIIITLLEVLQPTSKDIVHLLKKIVKLEDIMFVSNDEKCLSIYGRIVPKLLEIINANEMKSERNVFFELDAEFTRNLCLHLLFLKLNLITNFEIWETTLCKYLSNFSFNIGGIDADIFLSLLSTKIMDTTVNLISFLIRKNIKFIPIFMEYIKKSENMEKANIVLPIVASNLNFKWNQDFLQSLKKHYEAEIVSYLCDPKNAESWIEKNDTAICYLIKTTFNLKMCNDICNVILQTGDKLDAVSIHYIKILQNMYNKFAVLEPESEKFIMNLIQIFLHIITMTLKKESKNVQKLCILCEVLNDAVKYLREKIKIFEFEALSTNHSWVQFTRFCLKFGLKGSKKDKEVVPIIKTLSILCDITYRNNSNNEHVKTLFEMATSHSEFINIMLESSNTKRDLIELLWILIQKNKEVMSLTHVPIYLAAYNATLSEADQFILFILQYYESNNINIYKYQPYVWGNMATTYYSVKGEIHLSLWRQPSIMQVLNLFEEDIVNNTIKEYPVDRDLKDNKLYRANNVYDPAFYLPLLYFLLSENNVVSCYKVAQSGALALTFAACSSKHSNVRMIAYTIIARYYTHLEASSSKTRLLWMRLIDALRYGIISQQSEFNNIRINCLVSTFLAKTSLITTQPLHPLYSVLQIFLVAKPALDINTIPELLQLLHSSDVDHKIHRCWILENIRDSMKSETELDIAFKCVLFKMLFDFYISSLSDSNTKKLILEIIDVTLKIRKASILFIEHYGIFPWLLEVSRNLHKQETEHFELIVKMMDKLLNTILNMKGDIAHYKLMLLNIALCLKSCLVTDIRIGVFTSYINILQKLLLSRHMKIIVTKERILEIVEFSRKILDNIEECDDMLRFGCEYVTKIDCLEDDDEVLVAKNSLRTLVWTWCAHEIN</sequence>